<evidence type="ECO:0000256" key="17">
    <source>
        <dbReference type="RuleBase" id="RU004516"/>
    </source>
</evidence>
<protein>
    <recommendedName>
        <fullName evidence="18">Branched-chain-amino-acid aminotransferase</fullName>
        <ecNumber evidence="18">2.6.1.42</ecNumber>
    </recommendedName>
</protein>
<proteinExistence type="inferred from homology"/>
<dbReference type="PANTHER" id="PTHR11825:SF44">
    <property type="entry name" value="BRANCHED-CHAIN-AMINO-ACID AMINOTRANSFERASE"/>
    <property type="match status" value="1"/>
</dbReference>
<evidence type="ECO:0000256" key="8">
    <source>
        <dbReference type="ARBA" id="ARBA00022605"/>
    </source>
</evidence>
<comment type="catalytic activity">
    <reaction evidence="12 18">
        <text>L-valine + 2-oxoglutarate = 3-methyl-2-oxobutanoate + L-glutamate</text>
        <dbReference type="Rhea" id="RHEA:24813"/>
        <dbReference type="ChEBI" id="CHEBI:11851"/>
        <dbReference type="ChEBI" id="CHEBI:16810"/>
        <dbReference type="ChEBI" id="CHEBI:29985"/>
        <dbReference type="ChEBI" id="CHEBI:57762"/>
        <dbReference type="EC" id="2.6.1.42"/>
    </reaction>
</comment>
<dbReference type="GO" id="GO:0009098">
    <property type="term" value="P:L-leucine biosynthetic process"/>
    <property type="evidence" value="ECO:0007669"/>
    <property type="project" value="UniProtKB-UniPathway"/>
</dbReference>
<keyword evidence="9 18" id="KW-0808">Transferase</keyword>
<dbReference type="AlphaFoldDB" id="A0A315YY86"/>
<dbReference type="Proteomes" id="UP000245535">
    <property type="component" value="Unassembled WGS sequence"/>
</dbReference>
<keyword evidence="20" id="KW-1185">Reference proteome</keyword>
<dbReference type="PANTHER" id="PTHR11825">
    <property type="entry name" value="SUBGROUP IIII AMINOTRANSFERASE"/>
    <property type="match status" value="1"/>
</dbReference>
<organism evidence="19 20">
    <name type="scientific">Sediminitomix flava</name>
    <dbReference type="NCBI Taxonomy" id="379075"/>
    <lineage>
        <taxon>Bacteria</taxon>
        <taxon>Pseudomonadati</taxon>
        <taxon>Bacteroidota</taxon>
        <taxon>Cytophagia</taxon>
        <taxon>Cytophagales</taxon>
        <taxon>Flammeovirgaceae</taxon>
        <taxon>Sediminitomix</taxon>
    </lineage>
</organism>
<comment type="function">
    <text evidence="2">Acts on leucine, isoleucine and valine.</text>
</comment>
<dbReference type="UniPathway" id="UPA00047">
    <property type="reaction ID" value="UER00058"/>
</dbReference>
<name>A0A315YY86_SEDFL</name>
<dbReference type="RefSeq" id="WP_109622795.1">
    <property type="nucleotide sequence ID" value="NZ_QGDO01000010.1"/>
</dbReference>
<dbReference type="GO" id="GO:0052656">
    <property type="term" value="F:L-isoleucine-2-oxoglutarate transaminase activity"/>
    <property type="evidence" value="ECO:0007669"/>
    <property type="project" value="RHEA"/>
</dbReference>
<dbReference type="InterPro" id="IPR001544">
    <property type="entry name" value="Aminotrans_IV"/>
</dbReference>
<evidence type="ECO:0000256" key="16">
    <source>
        <dbReference type="RuleBase" id="RU004106"/>
    </source>
</evidence>
<dbReference type="InterPro" id="IPR005786">
    <property type="entry name" value="B_amino_transII"/>
</dbReference>
<evidence type="ECO:0000313" key="20">
    <source>
        <dbReference type="Proteomes" id="UP000245535"/>
    </source>
</evidence>
<dbReference type="Gene3D" id="3.30.470.10">
    <property type="match status" value="1"/>
</dbReference>
<dbReference type="NCBIfam" id="NF009897">
    <property type="entry name" value="PRK13357.1"/>
    <property type="match status" value="1"/>
</dbReference>
<comment type="pathway">
    <text evidence="4">Amino-acid biosynthesis; L-valine biosynthesis; L-valine from pyruvate: step 4/4.</text>
</comment>
<evidence type="ECO:0000256" key="4">
    <source>
        <dbReference type="ARBA" id="ARBA00004931"/>
    </source>
</evidence>
<keyword evidence="7 18" id="KW-0032">Aminotransferase</keyword>
<comment type="similarity">
    <text evidence="6 16">Belongs to the class-IV pyridoxal-phosphate-dependent aminotransferase family.</text>
</comment>
<evidence type="ECO:0000256" key="10">
    <source>
        <dbReference type="ARBA" id="ARBA00022898"/>
    </source>
</evidence>
<accession>A0A315YY86</accession>
<evidence type="ECO:0000256" key="2">
    <source>
        <dbReference type="ARBA" id="ARBA00003109"/>
    </source>
</evidence>
<dbReference type="GO" id="GO:0052655">
    <property type="term" value="F:L-valine-2-oxoglutarate transaminase activity"/>
    <property type="evidence" value="ECO:0007669"/>
    <property type="project" value="RHEA"/>
</dbReference>
<comment type="pathway">
    <text evidence="3">Amino-acid biosynthesis; L-isoleucine biosynthesis; L-isoleucine from 2-oxobutanoate: step 4/4.</text>
</comment>
<dbReference type="EC" id="2.6.1.42" evidence="18"/>
<gene>
    <name evidence="19" type="ORF">BC781_11058</name>
</gene>
<dbReference type="EMBL" id="QGDO01000010">
    <property type="protein sequence ID" value="PWJ35017.1"/>
    <property type="molecule type" value="Genomic_DNA"/>
</dbReference>
<sequence length="355" mass="39992">MEIGFIENIDKKSKPNQNQLGFGQHFTDYMFEMDYIDGEGWVNPTIKPYAPISLDPSAMVFHYGQSVFEGLKAYRTKDDRVLLFRPEKNIERLNKSNARMCIPEIDKELILKAISELVKVDKDWIPNQKGTSLYIRPFVFATDYYVGVRQSHNYKFLIILSPVGAYYSEGFNPVKIFIEQQYVRAVKGGVGEAKTAGNYAASIKAQSEAKEKGFSQVLWLDGAEHKYIEEVGAMNIFIMIGEEILTPELTGSILDGVTRRSTIELLRASGYQVTERKITIDEIIEAQFNGRLKEVFGTGTAAVISPVGEMWFEGQKILINGGEVGNVSQKLYDQLTGIQTGDVEDEFGWTIDISK</sequence>
<evidence type="ECO:0000256" key="13">
    <source>
        <dbReference type="ARBA" id="ARBA00048798"/>
    </source>
</evidence>
<evidence type="ECO:0000256" key="1">
    <source>
        <dbReference type="ARBA" id="ARBA00001933"/>
    </source>
</evidence>
<dbReference type="PROSITE" id="PS00770">
    <property type="entry name" value="AA_TRANSFER_CLASS_4"/>
    <property type="match status" value="1"/>
</dbReference>
<evidence type="ECO:0000256" key="15">
    <source>
        <dbReference type="PIRSR" id="PIRSR006468-1"/>
    </source>
</evidence>
<evidence type="ECO:0000256" key="5">
    <source>
        <dbReference type="ARBA" id="ARBA00005072"/>
    </source>
</evidence>
<evidence type="ECO:0000256" key="6">
    <source>
        <dbReference type="ARBA" id="ARBA00009320"/>
    </source>
</evidence>
<dbReference type="OrthoDB" id="9804984at2"/>
<evidence type="ECO:0000256" key="18">
    <source>
        <dbReference type="RuleBase" id="RU004517"/>
    </source>
</evidence>
<dbReference type="InterPro" id="IPR043131">
    <property type="entry name" value="BCAT-like_N"/>
</dbReference>
<evidence type="ECO:0000256" key="9">
    <source>
        <dbReference type="ARBA" id="ARBA00022679"/>
    </source>
</evidence>
<dbReference type="InterPro" id="IPR033939">
    <property type="entry name" value="BCAT_family"/>
</dbReference>
<dbReference type="GO" id="GO:0009097">
    <property type="term" value="P:isoleucine biosynthetic process"/>
    <property type="evidence" value="ECO:0007669"/>
    <property type="project" value="UniProtKB-UniPathway"/>
</dbReference>
<keyword evidence="10 17" id="KW-0663">Pyridoxal phosphate</keyword>
<dbReference type="NCBIfam" id="TIGR01123">
    <property type="entry name" value="ilvE_II"/>
    <property type="match status" value="1"/>
</dbReference>
<comment type="cofactor">
    <cofactor evidence="1 17">
        <name>pyridoxal 5'-phosphate</name>
        <dbReference type="ChEBI" id="CHEBI:597326"/>
    </cofactor>
</comment>
<keyword evidence="8 18" id="KW-0028">Amino-acid biosynthesis</keyword>
<dbReference type="UniPathway" id="UPA00049">
    <property type="reaction ID" value="UER00062"/>
</dbReference>
<feature type="modified residue" description="N6-(pyridoxal phosphate)lysine" evidence="15">
    <location>
        <position position="194"/>
    </location>
</feature>
<keyword evidence="11 18" id="KW-0100">Branched-chain amino acid biosynthesis</keyword>
<dbReference type="Pfam" id="PF01063">
    <property type="entry name" value="Aminotran_4"/>
    <property type="match status" value="1"/>
</dbReference>
<evidence type="ECO:0000256" key="14">
    <source>
        <dbReference type="ARBA" id="ARBA00049229"/>
    </source>
</evidence>
<dbReference type="InterPro" id="IPR018300">
    <property type="entry name" value="Aminotrans_IV_CS"/>
</dbReference>
<reference evidence="19 20" key="1">
    <citation type="submission" date="2018-03" db="EMBL/GenBank/DDBJ databases">
        <title>Genomic Encyclopedia of Archaeal and Bacterial Type Strains, Phase II (KMG-II): from individual species to whole genera.</title>
        <authorList>
            <person name="Goeker M."/>
        </authorList>
    </citation>
    <scope>NUCLEOTIDE SEQUENCE [LARGE SCALE GENOMIC DNA]</scope>
    <source>
        <strain evidence="19 20">DSM 28229</strain>
    </source>
</reference>
<dbReference type="GO" id="GO:0052654">
    <property type="term" value="F:L-leucine-2-oxoglutarate transaminase activity"/>
    <property type="evidence" value="ECO:0007669"/>
    <property type="project" value="RHEA"/>
</dbReference>
<dbReference type="SUPFAM" id="SSF56752">
    <property type="entry name" value="D-aminoacid aminotransferase-like PLP-dependent enzymes"/>
    <property type="match status" value="1"/>
</dbReference>
<comment type="pathway">
    <text evidence="5">Amino-acid biosynthesis; L-leucine biosynthesis; L-leucine from 3-methyl-2-oxobutanoate: step 4/4.</text>
</comment>
<evidence type="ECO:0000256" key="11">
    <source>
        <dbReference type="ARBA" id="ARBA00023304"/>
    </source>
</evidence>
<dbReference type="GO" id="GO:0009099">
    <property type="term" value="P:L-valine biosynthetic process"/>
    <property type="evidence" value="ECO:0007669"/>
    <property type="project" value="UniProtKB-UniPathway"/>
</dbReference>
<evidence type="ECO:0000313" key="19">
    <source>
        <dbReference type="EMBL" id="PWJ35017.1"/>
    </source>
</evidence>
<dbReference type="Gene3D" id="3.20.10.10">
    <property type="entry name" value="D-amino Acid Aminotransferase, subunit A, domain 2"/>
    <property type="match status" value="1"/>
</dbReference>
<dbReference type="InterPro" id="IPR036038">
    <property type="entry name" value="Aminotransferase-like"/>
</dbReference>
<evidence type="ECO:0000256" key="12">
    <source>
        <dbReference type="ARBA" id="ARBA00048212"/>
    </source>
</evidence>
<dbReference type="UniPathway" id="UPA00048">
    <property type="reaction ID" value="UER00073"/>
</dbReference>
<comment type="catalytic activity">
    <reaction evidence="14 18">
        <text>L-leucine + 2-oxoglutarate = 4-methyl-2-oxopentanoate + L-glutamate</text>
        <dbReference type="Rhea" id="RHEA:18321"/>
        <dbReference type="ChEBI" id="CHEBI:16810"/>
        <dbReference type="ChEBI" id="CHEBI:17865"/>
        <dbReference type="ChEBI" id="CHEBI:29985"/>
        <dbReference type="ChEBI" id="CHEBI:57427"/>
        <dbReference type="EC" id="2.6.1.42"/>
    </reaction>
</comment>
<comment type="caution">
    <text evidence="19">The sequence shown here is derived from an EMBL/GenBank/DDBJ whole genome shotgun (WGS) entry which is preliminary data.</text>
</comment>
<comment type="catalytic activity">
    <reaction evidence="13 18">
        <text>L-isoleucine + 2-oxoglutarate = (S)-3-methyl-2-oxopentanoate + L-glutamate</text>
        <dbReference type="Rhea" id="RHEA:24801"/>
        <dbReference type="ChEBI" id="CHEBI:16810"/>
        <dbReference type="ChEBI" id="CHEBI:29985"/>
        <dbReference type="ChEBI" id="CHEBI:35146"/>
        <dbReference type="ChEBI" id="CHEBI:58045"/>
        <dbReference type="EC" id="2.6.1.42"/>
    </reaction>
</comment>
<dbReference type="CDD" id="cd01557">
    <property type="entry name" value="BCAT_beta_family"/>
    <property type="match status" value="1"/>
</dbReference>
<evidence type="ECO:0000256" key="3">
    <source>
        <dbReference type="ARBA" id="ARBA00004824"/>
    </source>
</evidence>
<dbReference type="PIRSF" id="PIRSF006468">
    <property type="entry name" value="BCAT1"/>
    <property type="match status" value="1"/>
</dbReference>
<evidence type="ECO:0000256" key="7">
    <source>
        <dbReference type="ARBA" id="ARBA00022576"/>
    </source>
</evidence>
<dbReference type="InterPro" id="IPR043132">
    <property type="entry name" value="BCAT-like_C"/>
</dbReference>